<dbReference type="KEGG" id="abq:ABAZ39_33135"/>
<feature type="transmembrane region" description="Helical" evidence="1">
    <location>
        <begin position="496"/>
        <end position="517"/>
    </location>
</feature>
<organism evidence="2 3">
    <name type="scientific">Azospirillum argentinense</name>
    <dbReference type="NCBI Taxonomy" id="2970906"/>
    <lineage>
        <taxon>Bacteria</taxon>
        <taxon>Pseudomonadati</taxon>
        <taxon>Pseudomonadota</taxon>
        <taxon>Alphaproteobacteria</taxon>
        <taxon>Rhodospirillales</taxon>
        <taxon>Azospirillaceae</taxon>
        <taxon>Azospirillum</taxon>
    </lineage>
</organism>
<protein>
    <submittedName>
        <fullName evidence="2">Uncharacterized protein</fullName>
    </submittedName>
</protein>
<feature type="transmembrane region" description="Helical" evidence="1">
    <location>
        <begin position="67"/>
        <end position="95"/>
    </location>
</feature>
<keyword evidence="1" id="KW-0472">Membrane</keyword>
<sequence length="603" mass="65627">MGTFWVLSYALGIVAYLWIMANVPLVAIPAAGHDDALFVHLATNVLKGGWLGPYNNLTLAKGAFYPLWIAGTWIVGLPLLVTQGFAYALGCLLLARGLHPWLRSEAMTFLVFLVLLLNPAVYGYGQLRVMREGIYVPETLLIAAGVAWWFRWRDQGLLRRGALAAAVGVLLAAFWTTREEGVWILPFLVASVVLAAVLDWIRGRSDAATFRLEMPWPGVLRACVPHFARTVMLVGVTAGVAVLGVGLVTWKNQQHYGVSDTVEFKQHAFLSGYGALSRIRHQREHPPYVVIPREVLQRAYEVSPAAAELRPYFDSLAPDGFTQVGCATYGVVPCDGEVRAGWFMWALRDAVAQAGHYRSASETQAFYTRLAEEIGAACDGARLDCLPPRVTMAPPFRLSFVGDTVRTFGRMLVFMATLDGVTVPRNPISCVADDCGQLPYYVSFLDMVHTTLFVVPPGMAADFQRRSGEAIQWPFQARSAWVAGKLEAVTAGYRAVLPWLLTVAVLAYAGMGVTAILRRRVEPLFLVASLAALVVLVRAALLAYLDVVAIPSLNSLYLSPAYPALLVFTMAAVLGGIRQAWATRSGRADAASPRAAAESLVGD</sequence>
<evidence type="ECO:0000313" key="3">
    <source>
        <dbReference type="Proteomes" id="UP000027186"/>
    </source>
</evidence>
<proteinExistence type="predicted"/>
<dbReference type="EMBL" id="CP007798">
    <property type="protein sequence ID" value="AIB16681.1"/>
    <property type="molecule type" value="Genomic_DNA"/>
</dbReference>
<evidence type="ECO:0000256" key="1">
    <source>
        <dbReference type="SAM" id="Phobius"/>
    </source>
</evidence>
<name>A0A060DS55_9PROT</name>
<feature type="transmembrane region" description="Helical" evidence="1">
    <location>
        <begin position="231"/>
        <end position="250"/>
    </location>
</feature>
<dbReference type="AlphaFoldDB" id="A0A060DS55"/>
<feature type="transmembrane region" description="Helical" evidence="1">
    <location>
        <begin position="107"/>
        <end position="127"/>
    </location>
</feature>
<feature type="transmembrane region" description="Helical" evidence="1">
    <location>
        <begin position="524"/>
        <end position="545"/>
    </location>
</feature>
<reference evidence="2 3" key="1">
    <citation type="journal article" date="2014" name="Genome Announc.">
        <title>Complete Genome Sequence of the Model Rhizosphere Strain Azospirillum brasilense Az39, Successfully Applied in Agriculture.</title>
        <authorList>
            <person name="Rivera D."/>
            <person name="Revale S."/>
            <person name="Molina R."/>
            <person name="Gualpa J."/>
            <person name="Puente M."/>
            <person name="Maroniche G."/>
            <person name="Paris G."/>
            <person name="Baker D."/>
            <person name="Clavijo B."/>
            <person name="McLay K."/>
            <person name="Spaepen S."/>
            <person name="Perticari A."/>
            <person name="Vazquez M."/>
            <person name="Wisniewski-Dye F."/>
            <person name="Watkins C."/>
            <person name="Martinez-Abarca F."/>
            <person name="Vanderleyden J."/>
            <person name="Cassan F."/>
        </authorList>
    </citation>
    <scope>NUCLEOTIDE SEQUENCE [LARGE SCALE GENOMIC DNA]</scope>
    <source>
        <strain evidence="2 3">Az39</strain>
        <plasmid evidence="2">AbAZ39_p5</plasmid>
    </source>
</reference>
<evidence type="ECO:0000313" key="2">
    <source>
        <dbReference type="EMBL" id="AIB16681.1"/>
    </source>
</evidence>
<feature type="transmembrane region" description="Helical" evidence="1">
    <location>
        <begin position="157"/>
        <end position="175"/>
    </location>
</feature>
<feature type="transmembrane region" description="Helical" evidence="1">
    <location>
        <begin position="133"/>
        <end position="150"/>
    </location>
</feature>
<feature type="transmembrane region" description="Helical" evidence="1">
    <location>
        <begin position="7"/>
        <end position="31"/>
    </location>
</feature>
<feature type="transmembrane region" description="Helical" evidence="1">
    <location>
        <begin position="181"/>
        <end position="201"/>
    </location>
</feature>
<geneLocation type="plasmid" evidence="2 3">
    <name>AbAZ39_p5</name>
</geneLocation>
<keyword evidence="1" id="KW-0812">Transmembrane</keyword>
<keyword evidence="2" id="KW-0614">Plasmid</keyword>
<feature type="transmembrane region" description="Helical" evidence="1">
    <location>
        <begin position="557"/>
        <end position="577"/>
    </location>
</feature>
<gene>
    <name evidence="2" type="ORF">ABAZ39_33135</name>
</gene>
<dbReference type="Proteomes" id="UP000027186">
    <property type="component" value="Plasmid AbAZ39_p5"/>
</dbReference>
<keyword evidence="1" id="KW-1133">Transmembrane helix</keyword>
<accession>A0A060DS55</accession>